<dbReference type="InterPro" id="IPR005064">
    <property type="entry name" value="BUG"/>
</dbReference>
<keyword evidence="2" id="KW-0732">Signal</keyword>
<evidence type="ECO:0000256" key="2">
    <source>
        <dbReference type="SAM" id="SignalP"/>
    </source>
</evidence>
<organism evidence="3 4">
    <name type="scientific">Siccirubricoccus soli</name>
    <dbReference type="NCBI Taxonomy" id="2899147"/>
    <lineage>
        <taxon>Bacteria</taxon>
        <taxon>Pseudomonadati</taxon>
        <taxon>Pseudomonadota</taxon>
        <taxon>Alphaproteobacteria</taxon>
        <taxon>Acetobacterales</taxon>
        <taxon>Roseomonadaceae</taxon>
        <taxon>Siccirubricoccus</taxon>
    </lineage>
</organism>
<dbReference type="Proteomes" id="UP001523392">
    <property type="component" value="Unassembled WGS sequence"/>
</dbReference>
<dbReference type="Gene3D" id="3.40.190.150">
    <property type="entry name" value="Bordetella uptake gene, domain 1"/>
    <property type="match status" value="1"/>
</dbReference>
<dbReference type="CDD" id="cd07012">
    <property type="entry name" value="PBP2_Bug_TTT"/>
    <property type="match status" value="1"/>
</dbReference>
<dbReference type="SUPFAM" id="SSF53850">
    <property type="entry name" value="Periplasmic binding protein-like II"/>
    <property type="match status" value="1"/>
</dbReference>
<dbReference type="PANTHER" id="PTHR42928:SF5">
    <property type="entry name" value="BLR1237 PROTEIN"/>
    <property type="match status" value="1"/>
</dbReference>
<accession>A0ABT1D5N4</accession>
<dbReference type="InterPro" id="IPR042100">
    <property type="entry name" value="Bug_dom1"/>
</dbReference>
<evidence type="ECO:0000313" key="3">
    <source>
        <dbReference type="EMBL" id="MCO6416605.1"/>
    </source>
</evidence>
<reference evidence="3 4" key="1">
    <citation type="submission" date="2021-12" db="EMBL/GenBank/DDBJ databases">
        <title>Siccirubricoccus leaddurans sp. nov., a high concentration Zn2+ tolerance bacterium.</title>
        <authorList>
            <person name="Cao Y."/>
        </authorList>
    </citation>
    <scope>NUCLEOTIDE SEQUENCE [LARGE SCALE GENOMIC DNA]</scope>
    <source>
        <strain evidence="3 4">KC 17139</strain>
    </source>
</reference>
<protein>
    <submittedName>
        <fullName evidence="3">Tripartite tricarboxylate transporter substrate binding protein</fullName>
    </submittedName>
</protein>
<keyword evidence="4" id="KW-1185">Reference proteome</keyword>
<feature type="chain" id="PRO_5046388339" evidence="2">
    <location>
        <begin position="21"/>
        <end position="321"/>
    </location>
</feature>
<dbReference type="EMBL" id="JAFIRR010000063">
    <property type="protein sequence ID" value="MCO6416605.1"/>
    <property type="molecule type" value="Genomic_DNA"/>
</dbReference>
<proteinExistence type="inferred from homology"/>
<gene>
    <name evidence="3" type="ORF">JYK14_10580</name>
</gene>
<feature type="signal peptide" evidence="2">
    <location>
        <begin position="1"/>
        <end position="20"/>
    </location>
</feature>
<dbReference type="PANTHER" id="PTHR42928">
    <property type="entry name" value="TRICARBOXYLATE-BINDING PROTEIN"/>
    <property type="match status" value="1"/>
</dbReference>
<dbReference type="Pfam" id="PF03401">
    <property type="entry name" value="TctC"/>
    <property type="match status" value="1"/>
</dbReference>
<dbReference type="RefSeq" id="WP_252953222.1">
    <property type="nucleotide sequence ID" value="NZ_JAFIRR010000063.1"/>
</dbReference>
<dbReference type="PIRSF" id="PIRSF017082">
    <property type="entry name" value="YflP"/>
    <property type="match status" value="1"/>
</dbReference>
<comment type="caution">
    <text evidence="3">The sequence shown here is derived from an EMBL/GenBank/DDBJ whole genome shotgun (WGS) entry which is preliminary data.</text>
</comment>
<name>A0ABT1D5N4_9PROT</name>
<dbReference type="Gene3D" id="3.40.190.10">
    <property type="entry name" value="Periplasmic binding protein-like II"/>
    <property type="match status" value="1"/>
</dbReference>
<comment type="similarity">
    <text evidence="1">Belongs to the UPF0065 (bug) family.</text>
</comment>
<evidence type="ECO:0000313" key="4">
    <source>
        <dbReference type="Proteomes" id="UP001523392"/>
    </source>
</evidence>
<evidence type="ECO:0000256" key="1">
    <source>
        <dbReference type="ARBA" id="ARBA00006987"/>
    </source>
</evidence>
<sequence>MIRRRRLLGAGLALPAAAHAQGGGPGWAPQRPMRMVVPFAPGGILDQLGRLLAEPMARRLGLPIIVENRAGAGGNVGAAVVARARGDQHLMLIGSTGPLAISPITEPNLGYDPLQDLTPVSLLNATPLVLVVKADSPFRDLGGLVTALKAQGKEVLYPTPGVGSPQLLAQEAFRQAAGFAAAPVHYPGSAPAVLAVIAGEFPFTIENLVLVAPHVEAGTLRALAVTSATRAPLMPEVPSFAEQGFPGYSAGGWYGLLLPAGVPEEEIRAVHAAVTAALAEPEVMRKIAAMGAPPIGSGPLEFRSHIEAEMARWRDVLARAR</sequence>